<dbReference type="SUPFAM" id="SSF161098">
    <property type="entry name" value="MetI-like"/>
    <property type="match status" value="1"/>
</dbReference>
<feature type="transmembrane region" description="Helical" evidence="7">
    <location>
        <begin position="186"/>
        <end position="208"/>
    </location>
</feature>
<evidence type="ECO:0000259" key="8">
    <source>
        <dbReference type="PROSITE" id="PS50928"/>
    </source>
</evidence>
<name>A0A7C8GQB8_9BACI</name>
<dbReference type="EMBL" id="WEID01000121">
    <property type="protein sequence ID" value="KAB8125927.1"/>
    <property type="molecule type" value="Genomic_DNA"/>
</dbReference>
<keyword evidence="5 7" id="KW-1133">Transmembrane helix</keyword>
<keyword evidence="3" id="KW-1003">Cell membrane</keyword>
<dbReference type="GO" id="GO:0005886">
    <property type="term" value="C:plasma membrane"/>
    <property type="evidence" value="ECO:0007669"/>
    <property type="project" value="UniProtKB-SubCell"/>
</dbReference>
<dbReference type="Pfam" id="PF00528">
    <property type="entry name" value="BPD_transp_1"/>
    <property type="match status" value="1"/>
</dbReference>
<dbReference type="PANTHER" id="PTHR43744:SF9">
    <property type="entry name" value="POLYGALACTURONAN_RHAMNOGALACTURONAN TRANSPORT SYSTEM PERMEASE PROTEIN YTCP"/>
    <property type="match status" value="1"/>
</dbReference>
<dbReference type="Gene3D" id="1.10.3720.10">
    <property type="entry name" value="MetI-like"/>
    <property type="match status" value="1"/>
</dbReference>
<feature type="domain" description="ABC transmembrane type-1" evidence="8">
    <location>
        <begin position="78"/>
        <end position="281"/>
    </location>
</feature>
<keyword evidence="6 7" id="KW-0472">Membrane</keyword>
<dbReference type="PANTHER" id="PTHR43744">
    <property type="entry name" value="ABC TRANSPORTER PERMEASE PROTEIN MG189-RELATED-RELATED"/>
    <property type="match status" value="1"/>
</dbReference>
<feature type="transmembrane region" description="Helical" evidence="7">
    <location>
        <begin position="145"/>
        <end position="165"/>
    </location>
</feature>
<protein>
    <submittedName>
        <fullName evidence="9">Carbohydrate ABC transporter permease</fullName>
    </submittedName>
</protein>
<evidence type="ECO:0000313" key="10">
    <source>
        <dbReference type="Proteomes" id="UP000480246"/>
    </source>
</evidence>
<keyword evidence="10" id="KW-1185">Reference proteome</keyword>
<evidence type="ECO:0000256" key="5">
    <source>
        <dbReference type="ARBA" id="ARBA00022989"/>
    </source>
</evidence>
<dbReference type="CDD" id="cd06261">
    <property type="entry name" value="TM_PBP2"/>
    <property type="match status" value="1"/>
</dbReference>
<evidence type="ECO:0000256" key="6">
    <source>
        <dbReference type="ARBA" id="ARBA00023136"/>
    </source>
</evidence>
<dbReference type="Proteomes" id="UP000480246">
    <property type="component" value="Unassembled WGS sequence"/>
</dbReference>
<evidence type="ECO:0000313" key="9">
    <source>
        <dbReference type="EMBL" id="KAB8125927.1"/>
    </source>
</evidence>
<dbReference type="GO" id="GO:0055085">
    <property type="term" value="P:transmembrane transport"/>
    <property type="evidence" value="ECO:0007669"/>
    <property type="project" value="InterPro"/>
</dbReference>
<dbReference type="InterPro" id="IPR035906">
    <property type="entry name" value="MetI-like_sf"/>
</dbReference>
<organism evidence="9 10">
    <name type="scientific">Gracilibacillus oryzae</name>
    <dbReference type="NCBI Taxonomy" id="1672701"/>
    <lineage>
        <taxon>Bacteria</taxon>
        <taxon>Bacillati</taxon>
        <taxon>Bacillota</taxon>
        <taxon>Bacilli</taxon>
        <taxon>Bacillales</taxon>
        <taxon>Bacillaceae</taxon>
        <taxon>Gracilibacillus</taxon>
    </lineage>
</organism>
<dbReference type="RefSeq" id="WP_153406888.1">
    <property type="nucleotide sequence ID" value="NZ_ML762455.1"/>
</dbReference>
<keyword evidence="4 7" id="KW-0812">Transmembrane</keyword>
<sequence length="296" mass="33326">MNNKLINNSKTDKLLLLINKILLSITVLIVTIPLLYVLLGSFLQPDILLTKGFSFDPKHWTVEGYVRIFNDGSIMRGFLNSILYATGFTLVSVGFTILAGYSLSVDNLAGKRIIMIYFLITMFFNGGMVPTYLLVKDIGLLNSPWAIILPGAVTVWNIILARTYFKGLPNELKEAGRIDGASDARIFLSIILPLSKPIIFVLALYSFIGQWNAYFEAMIYLEDRSLYPLQLILRDILIQNEVEPGMIGDQMARAELQRVAEMIKYSAIVIASLPLIIMYPFFQKYFEKGVMVGSLK</sequence>
<proteinExistence type="inferred from homology"/>
<evidence type="ECO:0000256" key="7">
    <source>
        <dbReference type="RuleBase" id="RU363032"/>
    </source>
</evidence>
<evidence type="ECO:0000256" key="4">
    <source>
        <dbReference type="ARBA" id="ARBA00022692"/>
    </source>
</evidence>
<keyword evidence="2 7" id="KW-0813">Transport</keyword>
<comment type="caution">
    <text evidence="9">The sequence shown here is derived from an EMBL/GenBank/DDBJ whole genome shotgun (WGS) entry which is preliminary data.</text>
</comment>
<evidence type="ECO:0000256" key="3">
    <source>
        <dbReference type="ARBA" id="ARBA00022475"/>
    </source>
</evidence>
<evidence type="ECO:0000256" key="1">
    <source>
        <dbReference type="ARBA" id="ARBA00004651"/>
    </source>
</evidence>
<feature type="transmembrane region" description="Helical" evidence="7">
    <location>
        <begin position="113"/>
        <end position="133"/>
    </location>
</feature>
<evidence type="ECO:0000256" key="2">
    <source>
        <dbReference type="ARBA" id="ARBA00022448"/>
    </source>
</evidence>
<dbReference type="AlphaFoldDB" id="A0A7C8GQB8"/>
<feature type="transmembrane region" description="Helical" evidence="7">
    <location>
        <begin position="82"/>
        <end position="101"/>
    </location>
</feature>
<comment type="subcellular location">
    <subcellularLocation>
        <location evidence="1 7">Cell membrane</location>
        <topology evidence="1 7">Multi-pass membrane protein</topology>
    </subcellularLocation>
</comment>
<dbReference type="PROSITE" id="PS50928">
    <property type="entry name" value="ABC_TM1"/>
    <property type="match status" value="1"/>
</dbReference>
<gene>
    <name evidence="9" type="ORF">F9U64_21270</name>
</gene>
<dbReference type="OrthoDB" id="9810086at2"/>
<dbReference type="InterPro" id="IPR000515">
    <property type="entry name" value="MetI-like"/>
</dbReference>
<feature type="transmembrane region" description="Helical" evidence="7">
    <location>
        <begin position="262"/>
        <end position="282"/>
    </location>
</feature>
<comment type="similarity">
    <text evidence="7">Belongs to the binding-protein-dependent transport system permease family.</text>
</comment>
<accession>A0A7C8GQB8</accession>
<feature type="transmembrane region" description="Helical" evidence="7">
    <location>
        <begin position="21"/>
        <end position="43"/>
    </location>
</feature>
<reference evidence="9 10" key="1">
    <citation type="submission" date="2019-10" db="EMBL/GenBank/DDBJ databases">
        <title>Gracilibacillus sp. nov. isolated from rice seeds.</title>
        <authorList>
            <person name="He S."/>
        </authorList>
    </citation>
    <scope>NUCLEOTIDE SEQUENCE [LARGE SCALE GENOMIC DNA]</scope>
    <source>
        <strain evidence="9 10">TD8</strain>
    </source>
</reference>